<name>A0A850QYE7_9LACO</name>
<evidence type="ECO:0000256" key="1">
    <source>
        <dbReference type="ARBA" id="ARBA00001946"/>
    </source>
</evidence>
<feature type="binding site" evidence="9">
    <location>
        <begin position="311"/>
        <end position="313"/>
    </location>
    <ligand>
        <name>GTP</name>
        <dbReference type="ChEBI" id="CHEBI:37565"/>
    </ligand>
</feature>
<feature type="binding site" evidence="9">
    <location>
        <position position="172"/>
    </location>
    <ligand>
        <name>Mg(2+)</name>
        <dbReference type="ChEBI" id="CHEBI:18420"/>
    </ligand>
</feature>
<dbReference type="Gene3D" id="2.70.210.12">
    <property type="entry name" value="GTP1/OBG domain"/>
    <property type="match status" value="1"/>
</dbReference>
<feature type="binding site" evidence="9">
    <location>
        <begin position="212"/>
        <end position="215"/>
    </location>
    <ligand>
        <name>GTP</name>
        <dbReference type="ChEBI" id="CHEBI:37565"/>
    </ligand>
</feature>
<dbReference type="Gene3D" id="3.40.50.300">
    <property type="entry name" value="P-loop containing nucleotide triphosphate hydrolases"/>
    <property type="match status" value="1"/>
</dbReference>
<dbReference type="PANTHER" id="PTHR11702">
    <property type="entry name" value="DEVELOPMENTALLY REGULATED GTP-BINDING PROTEIN-RELATED"/>
    <property type="match status" value="1"/>
</dbReference>
<dbReference type="PROSITE" id="PS51883">
    <property type="entry name" value="OBG"/>
    <property type="match status" value="1"/>
</dbReference>
<dbReference type="NCBIfam" id="NF008956">
    <property type="entry name" value="PRK12299.1"/>
    <property type="match status" value="1"/>
</dbReference>
<gene>
    <name evidence="13" type="primary">obgE</name>
    <name evidence="9" type="synonym">obg</name>
    <name evidence="13" type="ORF">HU830_00755</name>
</gene>
<feature type="binding site" evidence="9">
    <location>
        <begin position="282"/>
        <end position="285"/>
    </location>
    <ligand>
        <name>GTP</name>
        <dbReference type="ChEBI" id="CHEBI:37565"/>
    </ligand>
</feature>
<evidence type="ECO:0000256" key="6">
    <source>
        <dbReference type="ARBA" id="ARBA00022801"/>
    </source>
</evidence>
<dbReference type="NCBIfam" id="TIGR02729">
    <property type="entry name" value="Obg_CgtA"/>
    <property type="match status" value="1"/>
</dbReference>
<dbReference type="InterPro" id="IPR031167">
    <property type="entry name" value="G_OBG"/>
</dbReference>
<proteinExistence type="inferred from homology"/>
<dbReference type="SUPFAM" id="SSF82051">
    <property type="entry name" value="Obg GTP-binding protein N-terminal domain"/>
    <property type="match status" value="1"/>
</dbReference>
<comment type="cofactor">
    <cofactor evidence="1 9">
        <name>Mg(2+)</name>
        <dbReference type="ChEBI" id="CHEBI:18420"/>
    </cofactor>
</comment>
<dbReference type="InterPro" id="IPR027417">
    <property type="entry name" value="P-loop_NTPase"/>
</dbReference>
<evidence type="ECO:0000256" key="9">
    <source>
        <dbReference type="HAMAP-Rule" id="MF_01454"/>
    </source>
</evidence>
<dbReference type="InterPro" id="IPR006169">
    <property type="entry name" value="GTP1_OBG_dom"/>
</dbReference>
<comment type="caution">
    <text evidence="13">The sequence shown here is derived from an EMBL/GenBank/DDBJ whole genome shotgun (WGS) entry which is preliminary data.</text>
</comment>
<accession>A0A850QYE7</accession>
<dbReference type="GO" id="GO:0042254">
    <property type="term" value="P:ribosome biogenesis"/>
    <property type="evidence" value="ECO:0007669"/>
    <property type="project" value="UniProtKB-UniRule"/>
</dbReference>
<dbReference type="PROSITE" id="PS51710">
    <property type="entry name" value="G_OBG"/>
    <property type="match status" value="1"/>
</dbReference>
<feature type="binding site" evidence="9">
    <location>
        <begin position="165"/>
        <end position="172"/>
    </location>
    <ligand>
        <name>GTP</name>
        <dbReference type="ChEBI" id="CHEBI:37565"/>
    </ligand>
</feature>
<evidence type="ECO:0000256" key="2">
    <source>
        <dbReference type="ARBA" id="ARBA00007699"/>
    </source>
</evidence>
<dbReference type="Proteomes" id="UP000563523">
    <property type="component" value="Unassembled WGS sequence"/>
</dbReference>
<keyword evidence="6 9" id="KW-0378">Hydrolase</keyword>
<dbReference type="GO" id="GO:0000287">
    <property type="term" value="F:magnesium ion binding"/>
    <property type="evidence" value="ECO:0007669"/>
    <property type="project" value="InterPro"/>
</dbReference>
<evidence type="ECO:0000313" key="13">
    <source>
        <dbReference type="EMBL" id="NVY95739.1"/>
    </source>
</evidence>
<dbReference type="Pfam" id="PF01018">
    <property type="entry name" value="GTP1_OBG"/>
    <property type="match status" value="1"/>
</dbReference>
<dbReference type="GO" id="GO:0005525">
    <property type="term" value="F:GTP binding"/>
    <property type="evidence" value="ECO:0007669"/>
    <property type="project" value="UniProtKB-UniRule"/>
</dbReference>
<dbReference type="InterPro" id="IPR006073">
    <property type="entry name" value="GTP-bd"/>
</dbReference>
<evidence type="ECO:0000256" key="4">
    <source>
        <dbReference type="ARBA" id="ARBA00022723"/>
    </source>
</evidence>
<dbReference type="PRINTS" id="PR00326">
    <property type="entry name" value="GTP1OBG"/>
</dbReference>
<comment type="similarity">
    <text evidence="2 9">Belongs to the TRAFAC class OBG-HflX-like GTPase superfamily. OBG GTPase family.</text>
</comment>
<evidence type="ECO:0000256" key="3">
    <source>
        <dbReference type="ARBA" id="ARBA00022490"/>
    </source>
</evidence>
<comment type="subcellular location">
    <subcellularLocation>
        <location evidence="9">Cytoplasm</location>
    </subcellularLocation>
</comment>
<dbReference type="Gene3D" id="3.30.300.350">
    <property type="entry name" value="GTP-binding protein OBG, C-terminal domain"/>
    <property type="match status" value="1"/>
</dbReference>
<dbReference type="NCBIfam" id="TIGR03595">
    <property type="entry name" value="Obg_CgtA_exten"/>
    <property type="match status" value="1"/>
</dbReference>
<reference evidence="13 14" key="1">
    <citation type="submission" date="2020-06" db="EMBL/GenBank/DDBJ databases">
        <authorList>
            <person name="Kang J."/>
        </authorList>
    </citation>
    <scope>NUCLEOTIDE SEQUENCE [LARGE SCALE GENOMIC DNA]</scope>
    <source>
        <strain evidence="13 14">DCY120</strain>
    </source>
</reference>
<feature type="domain" description="OCT" evidence="11">
    <location>
        <begin position="352"/>
        <end position="429"/>
    </location>
</feature>
<feature type="domain" description="OBG-type G" evidence="10">
    <location>
        <begin position="159"/>
        <end position="330"/>
    </location>
</feature>
<comment type="function">
    <text evidence="9">An essential GTPase which binds GTP, GDP and possibly (p)ppGpp with moderate affinity, with high nucleotide exchange rates and a fairly low GTP hydrolysis rate. Plays a role in control of the cell cycle, stress response, ribosome biogenesis and in those bacteria that undergo differentiation, in morphogenesis control.</text>
</comment>
<dbReference type="SUPFAM" id="SSF52540">
    <property type="entry name" value="P-loop containing nucleoside triphosphate hydrolases"/>
    <property type="match status" value="1"/>
</dbReference>
<keyword evidence="3 9" id="KW-0963">Cytoplasm</keyword>
<dbReference type="SUPFAM" id="SSF102741">
    <property type="entry name" value="Obg GTP-binding protein C-terminal domain"/>
    <property type="match status" value="1"/>
</dbReference>
<evidence type="ECO:0000259" key="11">
    <source>
        <dbReference type="PROSITE" id="PS51881"/>
    </source>
</evidence>
<dbReference type="PANTHER" id="PTHR11702:SF31">
    <property type="entry name" value="MITOCHONDRIAL RIBOSOME-ASSOCIATED GTPASE 2"/>
    <property type="match status" value="1"/>
</dbReference>
<evidence type="ECO:0000256" key="7">
    <source>
        <dbReference type="ARBA" id="ARBA00022842"/>
    </source>
</evidence>
<evidence type="ECO:0000256" key="8">
    <source>
        <dbReference type="ARBA" id="ARBA00023134"/>
    </source>
</evidence>
<feature type="binding site" evidence="9">
    <location>
        <begin position="190"/>
        <end position="194"/>
    </location>
    <ligand>
        <name>GTP</name>
        <dbReference type="ChEBI" id="CHEBI:37565"/>
    </ligand>
</feature>
<dbReference type="NCBIfam" id="NF008954">
    <property type="entry name" value="PRK12296.1"/>
    <property type="match status" value="1"/>
</dbReference>
<dbReference type="HAMAP" id="MF_01454">
    <property type="entry name" value="GTPase_Obg"/>
    <property type="match status" value="1"/>
</dbReference>
<dbReference type="EC" id="3.6.5.-" evidence="9"/>
<evidence type="ECO:0000313" key="14">
    <source>
        <dbReference type="Proteomes" id="UP000563523"/>
    </source>
</evidence>
<dbReference type="RefSeq" id="WP_176941910.1">
    <property type="nucleotide sequence ID" value="NZ_JABZEC010000001.1"/>
</dbReference>
<comment type="subunit">
    <text evidence="9">Monomer.</text>
</comment>
<dbReference type="PROSITE" id="PS51881">
    <property type="entry name" value="OCT"/>
    <property type="match status" value="1"/>
</dbReference>
<sequence length="429" mass="46312">MFVDNVKITVKAGAGGDGAVAFRHEKFVPNGGPAGGDGGNGGSIILCVDPGLRTLMDFRYQRNFKAPAGGKGMIKAMHGANAQNVYISVPPGTIVSDWDTEQVLGDLTTEGQELVVAQGGHGGRGNIHFANSRNTAPEIAENGTPGQELTLKLELKLLADVGLVGFPSVGKSTLLSVATAAKPKIAAYQFTTLKPNLGMVRLDDGQDFVLADLPGLIAGASQGVGLGFQFLRHVARTRVLLHLVDMDPNNGRDPVEDYQQIRQELANYDSQLLQRPQIVVATKMDLPGTKERLDNFIQTLTLDPQEVFQISGIQHDGVTNLLRKTAAVLADTPVTPIVETTTAKNDEKIYQYQAENDSKIEIKRLDENVFEIISPAVLALFQRSNLNYQDGIMRFARKLKGMGVDEALIKAGAKIGDTVLIGDFEFEFM</sequence>
<dbReference type="Pfam" id="PF01926">
    <property type="entry name" value="MMR_HSR1"/>
    <property type="match status" value="1"/>
</dbReference>
<dbReference type="InterPro" id="IPR045086">
    <property type="entry name" value="OBG_GTPase"/>
</dbReference>
<evidence type="ECO:0000259" key="10">
    <source>
        <dbReference type="PROSITE" id="PS51710"/>
    </source>
</evidence>
<dbReference type="EMBL" id="JABZEC010000001">
    <property type="protein sequence ID" value="NVY95739.1"/>
    <property type="molecule type" value="Genomic_DNA"/>
</dbReference>
<feature type="domain" description="Obg" evidence="12">
    <location>
        <begin position="1"/>
        <end position="158"/>
    </location>
</feature>
<dbReference type="CDD" id="cd01898">
    <property type="entry name" value="Obg"/>
    <property type="match status" value="1"/>
</dbReference>
<dbReference type="InterPro" id="IPR036346">
    <property type="entry name" value="GTP-bd_prot_GTP1/OBG_C_sf"/>
</dbReference>
<dbReference type="InterPro" id="IPR036726">
    <property type="entry name" value="GTP1_OBG_dom_sf"/>
</dbReference>
<keyword evidence="14" id="KW-1185">Reference proteome</keyword>
<feature type="binding site" evidence="9">
    <location>
        <position position="192"/>
    </location>
    <ligand>
        <name>Mg(2+)</name>
        <dbReference type="ChEBI" id="CHEBI:18420"/>
    </ligand>
</feature>
<dbReference type="FunFam" id="2.70.210.12:FF:000001">
    <property type="entry name" value="GTPase Obg"/>
    <property type="match status" value="1"/>
</dbReference>
<dbReference type="InterPro" id="IPR015349">
    <property type="entry name" value="OCT_dom"/>
</dbReference>
<dbReference type="Pfam" id="PF09269">
    <property type="entry name" value="DUF1967"/>
    <property type="match status" value="1"/>
</dbReference>
<dbReference type="InterPro" id="IPR014100">
    <property type="entry name" value="GTP-bd_Obg/CgtA"/>
</dbReference>
<evidence type="ECO:0000256" key="5">
    <source>
        <dbReference type="ARBA" id="ARBA00022741"/>
    </source>
</evidence>
<keyword evidence="7 9" id="KW-0460">Magnesium</keyword>
<keyword evidence="8 9" id="KW-0342">GTP-binding</keyword>
<dbReference type="GO" id="GO:0005737">
    <property type="term" value="C:cytoplasm"/>
    <property type="evidence" value="ECO:0007669"/>
    <property type="project" value="UniProtKB-SubCell"/>
</dbReference>
<keyword evidence="4 9" id="KW-0479">Metal-binding</keyword>
<protein>
    <recommendedName>
        <fullName evidence="9">GTPase Obg</fullName>
        <ecNumber evidence="9">3.6.5.-</ecNumber>
    </recommendedName>
    <alternativeName>
        <fullName evidence="9">GTP-binding protein Obg</fullName>
    </alternativeName>
</protein>
<dbReference type="PIRSF" id="PIRSF002401">
    <property type="entry name" value="GTP_bd_Obg/CgtA"/>
    <property type="match status" value="1"/>
</dbReference>
<dbReference type="GO" id="GO:0003924">
    <property type="term" value="F:GTPase activity"/>
    <property type="evidence" value="ECO:0007669"/>
    <property type="project" value="UniProtKB-UniRule"/>
</dbReference>
<dbReference type="NCBIfam" id="NF008955">
    <property type="entry name" value="PRK12297.1"/>
    <property type="match status" value="1"/>
</dbReference>
<dbReference type="AlphaFoldDB" id="A0A850QYE7"/>
<organism evidence="13 14">
    <name type="scientific">Bombilactobacillus apium</name>
    <dbReference type="NCBI Taxonomy" id="2675299"/>
    <lineage>
        <taxon>Bacteria</taxon>
        <taxon>Bacillati</taxon>
        <taxon>Bacillota</taxon>
        <taxon>Bacilli</taxon>
        <taxon>Lactobacillales</taxon>
        <taxon>Lactobacillaceae</taxon>
        <taxon>Bombilactobacillus</taxon>
    </lineage>
</organism>
<keyword evidence="5 9" id="KW-0547">Nucleotide-binding</keyword>
<evidence type="ECO:0000259" key="12">
    <source>
        <dbReference type="PROSITE" id="PS51883"/>
    </source>
</evidence>